<evidence type="ECO:0000256" key="1">
    <source>
        <dbReference type="SAM" id="MobiDB-lite"/>
    </source>
</evidence>
<gene>
    <name evidence="2" type="ordered locus">bsr7700</name>
</gene>
<evidence type="ECO:0000313" key="3">
    <source>
        <dbReference type="Proteomes" id="UP000002526"/>
    </source>
</evidence>
<dbReference type="InParanoid" id="Q89CU5"/>
<dbReference type="Proteomes" id="UP000002526">
    <property type="component" value="Chromosome"/>
</dbReference>
<reference evidence="3" key="1">
    <citation type="journal article" date="2002" name="DNA Res.">
        <title>Complete genomic sequence of nitrogen-fixing symbiotic bacterium Bradyrhizobium japonicum USDA110.</title>
        <authorList>
            <person name="Kaneko T."/>
            <person name="Nakamura Y."/>
            <person name="Sato S."/>
            <person name="Minamisawa K."/>
            <person name="Uchiumi T."/>
            <person name="Sasamoto S."/>
            <person name="Watanabe A."/>
            <person name="Idesawa K."/>
            <person name="Iriguchi M."/>
            <person name="Kawashima K."/>
            <person name="Kohara M."/>
            <person name="Matsumoto M."/>
            <person name="Shimpo S."/>
            <person name="Tsuruoka H."/>
            <person name="Wada T."/>
            <person name="Yamada M."/>
            <person name="Tabata S."/>
        </authorList>
    </citation>
    <scope>NUCLEOTIDE SEQUENCE [LARGE SCALE GENOMIC DNA]</scope>
    <source>
        <strain evidence="3">JCM 10833 / BCRC 13528 / IAM 13628 / NBRC 14792 / USDA 110</strain>
    </source>
</reference>
<proteinExistence type="predicted"/>
<dbReference type="EMBL" id="BA000040">
    <property type="protein sequence ID" value="BAC52965.1"/>
    <property type="molecule type" value="Genomic_DNA"/>
</dbReference>
<protein>
    <submittedName>
        <fullName evidence="2">Bsr7700 protein</fullName>
    </submittedName>
</protein>
<keyword evidence="3" id="KW-1185">Reference proteome</keyword>
<organism evidence="2 3">
    <name type="scientific">Bradyrhizobium diazoefficiens (strain JCM 10833 / BCRC 13528 / IAM 13628 / NBRC 14792 / USDA 110)</name>
    <dbReference type="NCBI Taxonomy" id="224911"/>
    <lineage>
        <taxon>Bacteria</taxon>
        <taxon>Pseudomonadati</taxon>
        <taxon>Pseudomonadota</taxon>
        <taxon>Alphaproteobacteria</taxon>
        <taxon>Hyphomicrobiales</taxon>
        <taxon>Nitrobacteraceae</taxon>
        <taxon>Bradyrhizobium</taxon>
    </lineage>
</organism>
<evidence type="ECO:0000313" key="2">
    <source>
        <dbReference type="EMBL" id="BAC52965.1"/>
    </source>
</evidence>
<accession>Q89CU5</accession>
<dbReference type="KEGG" id="bja:bsr7700"/>
<feature type="region of interest" description="Disordered" evidence="1">
    <location>
        <begin position="17"/>
        <end position="50"/>
    </location>
</feature>
<dbReference type="EnsemblBacteria" id="BAC52965">
    <property type="protein sequence ID" value="BAC52965"/>
    <property type="gene ID" value="BAC52965"/>
</dbReference>
<sequence length="70" mass="7550">MPTTSCTILALTNPIGGSGRGKWVSSPYTRSGDIKGTRERRLRSTTTNGPDALHVGALQDYQAGYIRRAL</sequence>
<dbReference type="AlphaFoldDB" id="Q89CU5"/>
<name>Q89CU5_BRADU</name>
<dbReference type="HOGENOM" id="CLU_2749782_0_0_5"/>